<dbReference type="PROSITE" id="PS50828">
    <property type="entry name" value="SMR"/>
    <property type="match status" value="1"/>
</dbReference>
<feature type="domain" description="Smr" evidence="2">
    <location>
        <begin position="102"/>
        <end position="193"/>
    </location>
</feature>
<dbReference type="AlphaFoldDB" id="A0A9W6MQQ0"/>
<feature type="compositionally biased region" description="Pro residues" evidence="1">
    <location>
        <begin position="37"/>
        <end position="56"/>
    </location>
</feature>
<sequence length="199" mass="21311">MTGRRKRTLSLTERELWSKVVESVTPLAARKPEEPQAAPPPAETPPPPGPPPPPGKMPKRAKTLPSPPPPKPQIPAPPPLAPLEPKLRRRISRGVVAVDARIDLHGLRQDEAHRRLGAFLAGAQASGCKVVLVITGKGRPGPAEGDLFGPERGVLRRSVPIWLSSPAARGLVVGFETAQIHHGGSGALYVRIRRGGVWR</sequence>
<keyword evidence="4" id="KW-0540">Nuclease</keyword>
<reference evidence="3" key="3">
    <citation type="submission" date="2023-01" db="EMBL/GenBank/DDBJ databases">
        <authorList>
            <person name="Sun Q."/>
            <person name="Evtushenko L."/>
        </authorList>
    </citation>
    <scope>NUCLEOTIDE SEQUENCE</scope>
    <source>
        <strain evidence="3">VKM B-1606</strain>
    </source>
</reference>
<organism evidence="3 6">
    <name type="scientific">Methylopila capsulata</name>
    <dbReference type="NCBI Taxonomy" id="61654"/>
    <lineage>
        <taxon>Bacteria</taxon>
        <taxon>Pseudomonadati</taxon>
        <taxon>Pseudomonadota</taxon>
        <taxon>Alphaproteobacteria</taxon>
        <taxon>Hyphomicrobiales</taxon>
        <taxon>Methylopilaceae</taxon>
        <taxon>Methylopila</taxon>
    </lineage>
</organism>
<dbReference type="SUPFAM" id="SSF160443">
    <property type="entry name" value="SMR domain-like"/>
    <property type="match status" value="1"/>
</dbReference>
<dbReference type="InterPro" id="IPR036063">
    <property type="entry name" value="Smr_dom_sf"/>
</dbReference>
<dbReference type="EMBL" id="BSFF01000001">
    <property type="protein sequence ID" value="GLK54910.1"/>
    <property type="molecule type" value="Genomic_DNA"/>
</dbReference>
<evidence type="ECO:0000313" key="5">
    <source>
        <dbReference type="Proteomes" id="UP000758856"/>
    </source>
</evidence>
<dbReference type="Gene3D" id="3.30.1370.110">
    <property type="match status" value="1"/>
</dbReference>
<proteinExistence type="predicted"/>
<keyword evidence="4" id="KW-0255">Endonuclease</keyword>
<dbReference type="RefSeq" id="WP_204950232.1">
    <property type="nucleotide sequence ID" value="NZ_BSFF01000001.1"/>
</dbReference>
<dbReference type="Proteomes" id="UP001143400">
    <property type="component" value="Unassembled WGS sequence"/>
</dbReference>
<reference evidence="3" key="1">
    <citation type="journal article" date="2014" name="Int. J. Syst. Evol. Microbiol.">
        <title>Complete genome sequence of Corynebacterium casei LMG S-19264T (=DSM 44701T), isolated from a smear-ripened cheese.</title>
        <authorList>
            <consortium name="US DOE Joint Genome Institute (JGI-PGF)"/>
            <person name="Walter F."/>
            <person name="Albersmeier A."/>
            <person name="Kalinowski J."/>
            <person name="Ruckert C."/>
        </authorList>
    </citation>
    <scope>NUCLEOTIDE SEQUENCE</scope>
    <source>
        <strain evidence="3">VKM B-1606</strain>
    </source>
</reference>
<reference evidence="4 5" key="2">
    <citation type="submission" date="2021-01" db="EMBL/GenBank/DDBJ databases">
        <title>Genomic Encyclopedia of Type Strains, Phase IV (KMG-IV): sequencing the most valuable type-strain genomes for metagenomic binning, comparative biology and taxonomic classification.</title>
        <authorList>
            <person name="Goeker M."/>
        </authorList>
    </citation>
    <scope>NUCLEOTIDE SEQUENCE [LARGE SCALE GENOMIC DNA]</scope>
    <source>
        <strain evidence="4 5">DSM 6130</strain>
    </source>
</reference>
<evidence type="ECO:0000313" key="3">
    <source>
        <dbReference type="EMBL" id="GLK54910.1"/>
    </source>
</evidence>
<dbReference type="EMBL" id="JAFBCY010000002">
    <property type="protein sequence ID" value="MBM7851845.1"/>
    <property type="molecule type" value="Genomic_DNA"/>
</dbReference>
<evidence type="ECO:0000256" key="1">
    <source>
        <dbReference type="SAM" id="MobiDB-lite"/>
    </source>
</evidence>
<evidence type="ECO:0000313" key="6">
    <source>
        <dbReference type="Proteomes" id="UP001143400"/>
    </source>
</evidence>
<gene>
    <name evidence="3" type="ORF">GCM10008170_09290</name>
    <name evidence="4" type="ORF">JOD31_002070</name>
</gene>
<name>A0A9W6MQQ0_9HYPH</name>
<dbReference type="PANTHER" id="PTHR35562">
    <property type="entry name" value="DNA ENDONUCLEASE SMRA-RELATED"/>
    <property type="match status" value="1"/>
</dbReference>
<dbReference type="Pfam" id="PF01713">
    <property type="entry name" value="Smr"/>
    <property type="match status" value="1"/>
</dbReference>
<feature type="compositionally biased region" description="Pro residues" evidence="1">
    <location>
        <begin position="65"/>
        <end position="82"/>
    </location>
</feature>
<evidence type="ECO:0000313" key="4">
    <source>
        <dbReference type="EMBL" id="MBM7851845.1"/>
    </source>
</evidence>
<keyword evidence="4" id="KW-0378">Hydrolase</keyword>
<dbReference type="InterPro" id="IPR002625">
    <property type="entry name" value="Smr_dom"/>
</dbReference>
<dbReference type="GO" id="GO:0004519">
    <property type="term" value="F:endonuclease activity"/>
    <property type="evidence" value="ECO:0007669"/>
    <property type="project" value="UniProtKB-KW"/>
</dbReference>
<dbReference type="Proteomes" id="UP000758856">
    <property type="component" value="Unassembled WGS sequence"/>
</dbReference>
<keyword evidence="5" id="KW-1185">Reference proteome</keyword>
<dbReference type="PANTHER" id="PTHR35562:SF2">
    <property type="entry name" value="DNA ENDONUCLEASE SMRA-RELATED"/>
    <property type="match status" value="1"/>
</dbReference>
<protein>
    <submittedName>
        <fullName evidence="3">DNA mismatch repair protein MutS</fullName>
    </submittedName>
    <submittedName>
        <fullName evidence="4">DNA-nicking Smr family endonuclease</fullName>
    </submittedName>
</protein>
<comment type="caution">
    <text evidence="3">The sequence shown here is derived from an EMBL/GenBank/DDBJ whole genome shotgun (WGS) entry which is preliminary data.</text>
</comment>
<feature type="region of interest" description="Disordered" evidence="1">
    <location>
        <begin position="26"/>
        <end position="84"/>
    </location>
</feature>
<evidence type="ECO:0000259" key="2">
    <source>
        <dbReference type="PROSITE" id="PS50828"/>
    </source>
</evidence>
<accession>A0A9W6MQQ0</accession>
<dbReference type="SMART" id="SM00463">
    <property type="entry name" value="SMR"/>
    <property type="match status" value="1"/>
</dbReference>